<feature type="region of interest" description="Disordered" evidence="1">
    <location>
        <begin position="30"/>
        <end position="49"/>
    </location>
</feature>
<dbReference type="PANTHER" id="PTHR38116">
    <property type="entry name" value="CHROMOSOME 7, WHOLE GENOME SHOTGUN SEQUENCE"/>
    <property type="match status" value="1"/>
</dbReference>
<evidence type="ECO:0000313" key="2">
    <source>
        <dbReference type="EMBL" id="KAF5598824.1"/>
    </source>
</evidence>
<dbReference type="InterPro" id="IPR021833">
    <property type="entry name" value="DUF3425"/>
</dbReference>
<dbReference type="OrthoDB" id="125347at2759"/>
<dbReference type="EMBL" id="JAAOAS010000057">
    <property type="protein sequence ID" value="KAF5598824.1"/>
    <property type="molecule type" value="Genomic_DNA"/>
</dbReference>
<comment type="caution">
    <text evidence="2">The sequence shown here is derived from an EMBL/GenBank/DDBJ whole genome shotgun (WGS) entry which is preliminary data.</text>
</comment>
<keyword evidence="3" id="KW-1185">Reference proteome</keyword>
<dbReference type="AlphaFoldDB" id="A0A8H5PLC3"/>
<reference evidence="2 3" key="1">
    <citation type="submission" date="2020-05" db="EMBL/GenBank/DDBJ databases">
        <title>Identification and distribution of gene clusters putatively required for synthesis of sphingolipid metabolism inhibitors in phylogenetically diverse species of the filamentous fungus Fusarium.</title>
        <authorList>
            <person name="Kim H.-S."/>
            <person name="Busman M."/>
            <person name="Brown D.W."/>
            <person name="Divon H."/>
            <person name="Uhlig S."/>
            <person name="Proctor R.H."/>
        </authorList>
    </citation>
    <scope>NUCLEOTIDE SEQUENCE [LARGE SCALE GENOMIC DNA]</scope>
    <source>
        <strain evidence="2 3">NRRL 36939</strain>
    </source>
</reference>
<name>A0A8H5PLC3_9HYPO</name>
<gene>
    <name evidence="2" type="ORF">FPCIR_2704</name>
</gene>
<dbReference type="Proteomes" id="UP000546213">
    <property type="component" value="Unassembled WGS sequence"/>
</dbReference>
<dbReference type="Pfam" id="PF11905">
    <property type="entry name" value="DUF3425"/>
    <property type="match status" value="1"/>
</dbReference>
<evidence type="ECO:0000313" key="3">
    <source>
        <dbReference type="Proteomes" id="UP000546213"/>
    </source>
</evidence>
<feature type="compositionally biased region" description="Polar residues" evidence="1">
    <location>
        <begin position="30"/>
        <end position="44"/>
    </location>
</feature>
<dbReference type="PANTHER" id="PTHR38116:SF1">
    <property type="entry name" value="BZIP DOMAIN-CONTAINING PROTEIN"/>
    <property type="match status" value="1"/>
</dbReference>
<sequence length="340" mass="38515">MTIFSSFDLALRSGAGTRASPSAFFTQGQRLKSKVSGTPQQSRPFQVGRWRLDESEDYSRRGSSLASERTKTTHNSSQLLCTYTDTPGSIAERVVVLRGLPPTAPSHPPLTLDHQPFTFPLSSDHLLHLIQYNVFRALIFNKRTLNTLPSDPTACLATGPYIDDTILYPLNSHIPPSLAPTTLQQTRYHSIWINVIPFPRMRDNLIRYEGRFDPWELMQDLVGELMSPVPALWQRGKPSITNVPDVMPLTLPSGSDTDEVTPERKGLIVWGEPHEMQSWEATPGFLAKWTWTMQGCQELIEASNYWRLKRGEEPLRLSVLRNYPLLPPLSHAEEPHHKIE</sequence>
<proteinExistence type="predicted"/>
<evidence type="ECO:0000256" key="1">
    <source>
        <dbReference type="SAM" id="MobiDB-lite"/>
    </source>
</evidence>
<protein>
    <submittedName>
        <fullName evidence="2">Dihydrosphingosine 1-phosphate phosphatase</fullName>
    </submittedName>
</protein>
<accession>A0A8H5PLC3</accession>
<organism evidence="2 3">
    <name type="scientific">Fusarium pseudocircinatum</name>
    <dbReference type="NCBI Taxonomy" id="56676"/>
    <lineage>
        <taxon>Eukaryota</taxon>
        <taxon>Fungi</taxon>
        <taxon>Dikarya</taxon>
        <taxon>Ascomycota</taxon>
        <taxon>Pezizomycotina</taxon>
        <taxon>Sordariomycetes</taxon>
        <taxon>Hypocreomycetidae</taxon>
        <taxon>Hypocreales</taxon>
        <taxon>Nectriaceae</taxon>
        <taxon>Fusarium</taxon>
        <taxon>Fusarium fujikuroi species complex</taxon>
    </lineage>
</organism>